<dbReference type="AlphaFoldDB" id="A0A918KXI7"/>
<sequence length="108" mass="11405">MPTEIDLKRTVRAVRNRIEGGLDGPDISQPGEMTPYIQMIDGALLPGGFTLFCPGCAERVSLPTAGPGPHWAATGDLDAGTLTLTPSIWHSNGCGWHGYLTNGVFSPV</sequence>
<evidence type="ECO:0000313" key="2">
    <source>
        <dbReference type="Proteomes" id="UP000603865"/>
    </source>
</evidence>
<reference evidence="1" key="1">
    <citation type="journal article" date="2014" name="Int. J. Syst. Evol. Microbiol.">
        <title>Complete genome sequence of Corynebacterium casei LMG S-19264T (=DSM 44701T), isolated from a smear-ripened cheese.</title>
        <authorList>
            <consortium name="US DOE Joint Genome Institute (JGI-PGF)"/>
            <person name="Walter F."/>
            <person name="Albersmeier A."/>
            <person name="Kalinowski J."/>
            <person name="Ruckert C."/>
        </authorList>
    </citation>
    <scope>NUCLEOTIDE SEQUENCE</scope>
    <source>
        <strain evidence="1">JCM 31311</strain>
    </source>
</reference>
<dbReference type="RefSeq" id="WP_189093779.1">
    <property type="nucleotide sequence ID" value="NZ_BMQL01000098.1"/>
</dbReference>
<accession>A0A918KXI7</accession>
<dbReference type="EMBL" id="BMQL01000098">
    <property type="protein sequence ID" value="GGR39772.1"/>
    <property type="molecule type" value="Genomic_DNA"/>
</dbReference>
<comment type="caution">
    <text evidence="1">The sequence shown here is derived from an EMBL/GenBank/DDBJ whole genome shotgun (WGS) entry which is preliminary data.</text>
</comment>
<dbReference type="Pfam" id="PF20137">
    <property type="entry name" value="BubE"/>
    <property type="match status" value="1"/>
</dbReference>
<organism evidence="1 2">
    <name type="scientific">Deinococcus ruber</name>
    <dbReference type="NCBI Taxonomy" id="1848197"/>
    <lineage>
        <taxon>Bacteria</taxon>
        <taxon>Thermotogati</taxon>
        <taxon>Deinococcota</taxon>
        <taxon>Deinococci</taxon>
        <taxon>Deinococcales</taxon>
        <taxon>Deinococcaceae</taxon>
        <taxon>Deinococcus</taxon>
    </lineage>
</organism>
<proteinExistence type="predicted"/>
<gene>
    <name evidence="1" type="ORF">GCM10008957_55640</name>
</gene>
<keyword evidence="2" id="KW-1185">Reference proteome</keyword>
<reference evidence="1" key="2">
    <citation type="submission" date="2020-09" db="EMBL/GenBank/DDBJ databases">
        <authorList>
            <person name="Sun Q."/>
            <person name="Ohkuma M."/>
        </authorList>
    </citation>
    <scope>NUCLEOTIDE SEQUENCE</scope>
    <source>
        <strain evidence="1">JCM 31311</strain>
    </source>
</reference>
<name>A0A918KXI7_9DEIO</name>
<dbReference type="Proteomes" id="UP000603865">
    <property type="component" value="Unassembled WGS sequence"/>
</dbReference>
<dbReference type="InterPro" id="IPR045384">
    <property type="entry name" value="DUF6527"/>
</dbReference>
<evidence type="ECO:0000313" key="1">
    <source>
        <dbReference type="EMBL" id="GGR39772.1"/>
    </source>
</evidence>
<protein>
    <submittedName>
        <fullName evidence="1">Uncharacterized protein</fullName>
    </submittedName>
</protein>